<evidence type="ECO:0000256" key="2">
    <source>
        <dbReference type="SAM" id="Phobius"/>
    </source>
</evidence>
<feature type="transmembrane region" description="Helical" evidence="2">
    <location>
        <begin position="171"/>
        <end position="193"/>
    </location>
</feature>
<evidence type="ECO:0000313" key="3">
    <source>
        <dbReference type="EMBL" id="PFX21255.1"/>
    </source>
</evidence>
<accession>A0A2B4RYD0</accession>
<keyword evidence="2" id="KW-0812">Transmembrane</keyword>
<keyword evidence="2" id="KW-1133">Transmembrane helix</keyword>
<gene>
    <name evidence="3" type="primary">CCDC51</name>
    <name evidence="3" type="ORF">AWC38_SpisGene14266</name>
</gene>
<dbReference type="PANTHER" id="PTHR28624:SF1">
    <property type="entry name" value="MITOCHONDRIAL POTASSIUM CHANNEL"/>
    <property type="match status" value="1"/>
</dbReference>
<keyword evidence="1" id="KW-0175">Coiled coil</keyword>
<proteinExistence type="predicted"/>
<dbReference type="STRING" id="50429.A0A2B4RYD0"/>
<evidence type="ECO:0000256" key="1">
    <source>
        <dbReference type="SAM" id="Coils"/>
    </source>
</evidence>
<keyword evidence="4" id="KW-1185">Reference proteome</keyword>
<name>A0A2B4RYD0_STYPI</name>
<dbReference type="AlphaFoldDB" id="A0A2B4RYD0"/>
<feature type="coiled-coil region" evidence="1">
    <location>
        <begin position="84"/>
        <end position="145"/>
    </location>
</feature>
<dbReference type="EMBL" id="LSMT01000284">
    <property type="protein sequence ID" value="PFX21255.1"/>
    <property type="molecule type" value="Genomic_DNA"/>
</dbReference>
<organism evidence="3 4">
    <name type="scientific">Stylophora pistillata</name>
    <name type="common">Smooth cauliflower coral</name>
    <dbReference type="NCBI Taxonomy" id="50429"/>
    <lineage>
        <taxon>Eukaryota</taxon>
        <taxon>Metazoa</taxon>
        <taxon>Cnidaria</taxon>
        <taxon>Anthozoa</taxon>
        <taxon>Hexacorallia</taxon>
        <taxon>Scleractinia</taxon>
        <taxon>Astrocoeniina</taxon>
        <taxon>Pocilloporidae</taxon>
        <taxon>Stylophora</taxon>
    </lineage>
</organism>
<reference evidence="4" key="1">
    <citation type="journal article" date="2017" name="bioRxiv">
        <title>Comparative analysis of the genomes of Stylophora pistillata and Acropora digitifera provides evidence for extensive differences between species of corals.</title>
        <authorList>
            <person name="Voolstra C.R."/>
            <person name="Li Y."/>
            <person name="Liew Y.J."/>
            <person name="Baumgarten S."/>
            <person name="Zoccola D."/>
            <person name="Flot J.-F."/>
            <person name="Tambutte S."/>
            <person name="Allemand D."/>
            <person name="Aranda M."/>
        </authorList>
    </citation>
    <scope>NUCLEOTIDE SEQUENCE [LARGE SCALE GENOMIC DNA]</scope>
</reference>
<sequence>MQIIRFRFLNGTNFLNSRSFPDKWFSKASNSVYVKSERLLKNSYEKVGGLFQALDDLLGISDVQEAQTSVKKAESEFMSTRGKVQSSKSKLNSEQERLKDIRRKLDRIPRDDERYLTLATEEHKILLEEKKLKSEHEDLEALERDQFALLSGAVRDSHERERARVERTKHWSVIGSIGGAALGILGSTLVNYIRLKQIKNSIKETGSTLIGKTDELADLVKTQENQIGTQTNDLKESLSTQSKLFEQKLEELAGLLNLLTLNLISDPLKDLGIHVQPAVDPEHFKNVQSLMSQNQGNTEELMKSIVSKIDSVIEVLKIDQYKMKDDLKTLQQHLDNLDSSVVHCENRTVEELERLGKSIHAKPFPLSNSVEPLTRVPEKFAENAQWWSKASTFTSLVCTALTASALLYELFIK</sequence>
<keyword evidence="2" id="KW-0472">Membrane</keyword>
<comment type="caution">
    <text evidence="3">The sequence shown here is derived from an EMBL/GenBank/DDBJ whole genome shotgun (WGS) entry which is preliminary data.</text>
</comment>
<protein>
    <submittedName>
        <fullName evidence="3">Coiled-coil domain-containing protein 51</fullName>
    </submittedName>
</protein>
<dbReference type="Proteomes" id="UP000225706">
    <property type="component" value="Unassembled WGS sequence"/>
</dbReference>
<evidence type="ECO:0000313" key="4">
    <source>
        <dbReference type="Proteomes" id="UP000225706"/>
    </source>
</evidence>
<dbReference type="InterPro" id="IPR037660">
    <property type="entry name" value="CCDC51"/>
</dbReference>
<dbReference type="OrthoDB" id="6243211at2759"/>
<dbReference type="PANTHER" id="PTHR28624">
    <property type="entry name" value="COILED-COIL DOMAIN-CONTAINING PROTEIN 51"/>
    <property type="match status" value="1"/>
</dbReference>